<dbReference type="EMBL" id="HBUF01191230">
    <property type="protein sequence ID" value="CAG6658439.1"/>
    <property type="molecule type" value="Transcribed_RNA"/>
</dbReference>
<proteinExistence type="predicted"/>
<dbReference type="EMBL" id="HBUF01191229">
    <property type="protein sequence ID" value="CAG6658437.1"/>
    <property type="molecule type" value="Transcribed_RNA"/>
</dbReference>
<protein>
    <submittedName>
        <fullName evidence="1">Uncharacterized protein</fullName>
    </submittedName>
</protein>
<evidence type="ECO:0000313" key="1">
    <source>
        <dbReference type="EMBL" id="CAG6658435.1"/>
    </source>
</evidence>
<accession>A0A8D8RW57</accession>
<dbReference type="AlphaFoldDB" id="A0A8D8RW57"/>
<reference evidence="1" key="1">
    <citation type="submission" date="2021-05" db="EMBL/GenBank/DDBJ databases">
        <authorList>
            <person name="Alioto T."/>
            <person name="Alioto T."/>
            <person name="Gomez Garrido J."/>
        </authorList>
    </citation>
    <scope>NUCLEOTIDE SEQUENCE</scope>
</reference>
<organism evidence="1">
    <name type="scientific">Cacopsylla melanoneura</name>
    <dbReference type="NCBI Taxonomy" id="428564"/>
    <lineage>
        <taxon>Eukaryota</taxon>
        <taxon>Metazoa</taxon>
        <taxon>Ecdysozoa</taxon>
        <taxon>Arthropoda</taxon>
        <taxon>Hexapoda</taxon>
        <taxon>Insecta</taxon>
        <taxon>Pterygota</taxon>
        <taxon>Neoptera</taxon>
        <taxon>Paraneoptera</taxon>
        <taxon>Hemiptera</taxon>
        <taxon>Sternorrhyncha</taxon>
        <taxon>Psylloidea</taxon>
        <taxon>Psyllidae</taxon>
        <taxon>Psyllinae</taxon>
        <taxon>Cacopsylla</taxon>
    </lineage>
</organism>
<sequence>MRCRGTPSPAPVFDASSRVSVFSAPSPDPSILTWMRRSSRSYWTCRGNLGWCRVWRPQSQEVDSSAVGNFHGKSLSAFLSTFCSSHLMADLDRRQVVCAGDSGGVLCDAD</sequence>
<dbReference type="EMBL" id="HBUF01191228">
    <property type="protein sequence ID" value="CAG6658435.1"/>
    <property type="molecule type" value="Transcribed_RNA"/>
</dbReference>
<name>A0A8D8RW57_9HEMI</name>